<dbReference type="PIRSF" id="PIRSF037489">
    <property type="entry name" value="UCP037489_NIF3_YqfO"/>
    <property type="match status" value="1"/>
</dbReference>
<dbReference type="InterPro" id="IPR002678">
    <property type="entry name" value="DUF34/NIF3"/>
</dbReference>
<dbReference type="GO" id="GO:0005737">
    <property type="term" value="C:cytoplasm"/>
    <property type="evidence" value="ECO:0007669"/>
    <property type="project" value="TreeGrafter"/>
</dbReference>
<dbReference type="OrthoDB" id="9792792at2"/>
<dbReference type="Pfam" id="PF01784">
    <property type="entry name" value="DUF34_NIF3"/>
    <property type="match status" value="1"/>
</dbReference>
<feature type="binding site" evidence="6">
    <location>
        <position position="103"/>
    </location>
    <ligand>
        <name>a divalent metal cation</name>
        <dbReference type="ChEBI" id="CHEBI:60240"/>
        <label>1</label>
    </ligand>
</feature>
<dbReference type="PATRIC" id="fig|1423808.3.peg.726"/>
<proteinExistence type="inferred from homology"/>
<dbReference type="InterPro" id="IPR017221">
    <property type="entry name" value="DUF34/NIF3_bac"/>
</dbReference>
<dbReference type="PANTHER" id="PTHR13799:SF14">
    <property type="entry name" value="GTP CYCLOHYDROLASE 1 TYPE 2 HOMOLOG"/>
    <property type="match status" value="1"/>
</dbReference>
<name>A0A0R1KWA5_9LACO</name>
<dbReference type="SUPFAM" id="SSF102705">
    <property type="entry name" value="NIF3 (NGG1p interacting factor 3)-like"/>
    <property type="match status" value="1"/>
</dbReference>
<dbReference type="NCBIfam" id="TIGR00486">
    <property type="entry name" value="YbgI_SA1388"/>
    <property type="match status" value="1"/>
</dbReference>
<feature type="binding site" evidence="6">
    <location>
        <position position="334"/>
    </location>
    <ligand>
        <name>a divalent metal cation</name>
        <dbReference type="ChEBI" id="CHEBI:60240"/>
        <label>1</label>
    </ligand>
</feature>
<feature type="binding site" evidence="6">
    <location>
        <position position="64"/>
    </location>
    <ligand>
        <name>a divalent metal cation</name>
        <dbReference type="ChEBI" id="CHEBI:60240"/>
        <label>2</label>
    </ligand>
</feature>
<dbReference type="AlphaFoldDB" id="A0A0R1KWA5"/>
<dbReference type="PANTHER" id="PTHR13799">
    <property type="entry name" value="NGG1 INTERACTING FACTOR 3"/>
    <property type="match status" value="1"/>
</dbReference>
<dbReference type="RefSeq" id="WP_057825669.1">
    <property type="nucleotide sequence ID" value="NZ_AZEA01000014.1"/>
</dbReference>
<keyword evidence="4 5" id="KW-0479">Metal-binding</keyword>
<evidence type="ECO:0000313" key="7">
    <source>
        <dbReference type="EMBL" id="KRK87894.1"/>
    </source>
</evidence>
<feature type="binding site" evidence="6">
    <location>
        <position position="331"/>
    </location>
    <ligand>
        <name>a divalent metal cation</name>
        <dbReference type="ChEBI" id="CHEBI:60240"/>
        <label>1</label>
    </ligand>
</feature>
<reference evidence="7 8" key="1">
    <citation type="journal article" date="2015" name="Genome Announc.">
        <title>Expanding the biotechnology potential of lactobacilli through comparative genomics of 213 strains and associated genera.</title>
        <authorList>
            <person name="Sun Z."/>
            <person name="Harris H.M."/>
            <person name="McCann A."/>
            <person name="Guo C."/>
            <person name="Argimon S."/>
            <person name="Zhang W."/>
            <person name="Yang X."/>
            <person name="Jeffery I.B."/>
            <person name="Cooney J.C."/>
            <person name="Kagawa T.F."/>
            <person name="Liu W."/>
            <person name="Song Y."/>
            <person name="Salvetti E."/>
            <person name="Wrobel A."/>
            <person name="Rasinkangas P."/>
            <person name="Parkhill J."/>
            <person name="Rea M.C."/>
            <person name="O'Sullivan O."/>
            <person name="Ritari J."/>
            <person name="Douillard F.P."/>
            <person name="Paul Ross R."/>
            <person name="Yang R."/>
            <person name="Briner A.E."/>
            <person name="Felis G.E."/>
            <person name="de Vos W.M."/>
            <person name="Barrangou R."/>
            <person name="Klaenhammer T.R."/>
            <person name="Caufield P.W."/>
            <person name="Cui Y."/>
            <person name="Zhang H."/>
            <person name="O'Toole P.W."/>
        </authorList>
    </citation>
    <scope>NUCLEOTIDE SEQUENCE [LARGE SCALE GENOMIC DNA]</scope>
    <source>
        <strain evidence="7 8">DSM 19904</strain>
    </source>
</reference>
<dbReference type="EMBL" id="AZEA01000014">
    <property type="protein sequence ID" value="KRK87894.1"/>
    <property type="molecule type" value="Genomic_DNA"/>
</dbReference>
<dbReference type="Proteomes" id="UP000051581">
    <property type="component" value="Unassembled WGS sequence"/>
</dbReference>
<evidence type="ECO:0000256" key="3">
    <source>
        <dbReference type="ARBA" id="ARBA00022112"/>
    </source>
</evidence>
<dbReference type="Gene3D" id="3.40.1390.30">
    <property type="entry name" value="NIF3 (NGG1p interacting factor 3)-like"/>
    <property type="match status" value="2"/>
</dbReference>
<evidence type="ECO:0000256" key="1">
    <source>
        <dbReference type="ARBA" id="ARBA00006964"/>
    </source>
</evidence>
<accession>A0A0R1KWA5</accession>
<protein>
    <recommendedName>
        <fullName evidence="3 5">GTP cyclohydrolase 1 type 2 homolog</fullName>
    </recommendedName>
</protein>
<organism evidence="7 8">
    <name type="scientific">Lentilactobacillus sunkii DSM 19904</name>
    <dbReference type="NCBI Taxonomy" id="1423808"/>
    <lineage>
        <taxon>Bacteria</taxon>
        <taxon>Bacillati</taxon>
        <taxon>Bacillota</taxon>
        <taxon>Bacilli</taxon>
        <taxon>Lactobacillales</taxon>
        <taxon>Lactobacillaceae</taxon>
        <taxon>Lentilactobacillus</taxon>
    </lineage>
</organism>
<feature type="binding site" evidence="6">
    <location>
        <position position="65"/>
    </location>
    <ligand>
        <name>a divalent metal cation</name>
        <dbReference type="ChEBI" id="CHEBI:60240"/>
        <label>1</label>
    </ligand>
</feature>
<dbReference type="GO" id="GO:0046872">
    <property type="term" value="F:metal ion binding"/>
    <property type="evidence" value="ECO:0007669"/>
    <property type="project" value="UniProtKB-UniRule"/>
</dbReference>
<sequence>MKVKDLVDRFEQFAPKKLAMEKDPVGLQIGSLQSNVHKVMTTLDVRPEVVDQAVENNVDFIFAHHPVMFHPARNLDLDDPQNAMYAKIIANHITVYAAHTNLDSADNGMNDWLADALGLSHLSGLVPTYDESVFRLTVQVPKVYATAVRMSLVDAGAQASADQYSGYTYEIDGTVYYVPKAGADPTMGAAGEPNEIEDSRLEFEVPEKNLHHVLRTLADVHPLEKPLYNLIRLEDKKHHFTMGRIGDLDSPMTVKEFANYCKKVFAVDGLRVIAKDLTKPVSRVAVLGGDGGKFFHLAQQKGADVYVTGDVYYHTGHDMLAANLPVIDPGHHIESICIPKLAAMFTQWAEENNWDLDVYQSTVNTDPFTFM</sequence>
<evidence type="ECO:0000256" key="5">
    <source>
        <dbReference type="PIRNR" id="PIRNR037489"/>
    </source>
</evidence>
<comment type="similarity">
    <text evidence="1 5">Belongs to the GTP cyclohydrolase I type 2/NIF3 family.</text>
</comment>
<keyword evidence="8" id="KW-1185">Reference proteome</keyword>
<comment type="subunit">
    <text evidence="2">Homohexamer.</text>
</comment>
<evidence type="ECO:0000256" key="2">
    <source>
        <dbReference type="ARBA" id="ARBA00011643"/>
    </source>
</evidence>
<dbReference type="FunFam" id="3.40.1390.30:FF:000001">
    <property type="entry name" value="GTP cyclohydrolase 1 type 2"/>
    <property type="match status" value="1"/>
</dbReference>
<comment type="caution">
    <text evidence="7">The sequence shown here is derived from an EMBL/GenBank/DDBJ whole genome shotgun (WGS) entry which is preliminary data.</text>
</comment>
<evidence type="ECO:0000313" key="8">
    <source>
        <dbReference type="Proteomes" id="UP000051581"/>
    </source>
</evidence>
<evidence type="ECO:0000256" key="4">
    <source>
        <dbReference type="ARBA" id="ARBA00022723"/>
    </source>
</evidence>
<dbReference type="InterPro" id="IPR036069">
    <property type="entry name" value="DUF34/NIF3_sf"/>
</dbReference>
<gene>
    <name evidence="7" type="ORF">FD17_GL000722</name>
</gene>
<evidence type="ECO:0000256" key="6">
    <source>
        <dbReference type="PIRSR" id="PIRSR602678-1"/>
    </source>
</evidence>